<dbReference type="PANTHER" id="PTHR47435">
    <property type="entry name" value="KELCH REPEAT PROTEIN (AFU_ORTHOLOGUE AFUA_5G12780)"/>
    <property type="match status" value="1"/>
</dbReference>
<evidence type="ECO:0008006" key="6">
    <source>
        <dbReference type="Google" id="ProtNLM"/>
    </source>
</evidence>
<proteinExistence type="predicted"/>
<dbReference type="EMBL" id="JAULSV010000007">
    <property type="protein sequence ID" value="KAK0638772.1"/>
    <property type="molecule type" value="Genomic_DNA"/>
</dbReference>
<evidence type="ECO:0000313" key="5">
    <source>
        <dbReference type="Proteomes" id="UP001174936"/>
    </source>
</evidence>
<dbReference type="InterPro" id="IPR015915">
    <property type="entry name" value="Kelch-typ_b-propeller"/>
</dbReference>
<protein>
    <recommendedName>
        <fullName evidence="6">Galactose oxidase</fullName>
    </recommendedName>
</protein>
<evidence type="ECO:0000256" key="3">
    <source>
        <dbReference type="SAM" id="MobiDB-lite"/>
    </source>
</evidence>
<dbReference type="Pfam" id="PF01344">
    <property type="entry name" value="Kelch_1"/>
    <property type="match status" value="1"/>
</dbReference>
<keyword evidence="1" id="KW-0677">Repeat</keyword>
<dbReference type="PANTHER" id="PTHR47435:SF4">
    <property type="entry name" value="KELCH REPEAT PROTEIN (AFU_ORTHOLOGUE AFUA_5G12780)"/>
    <property type="match status" value="1"/>
</dbReference>
<dbReference type="GO" id="GO:0019760">
    <property type="term" value="P:glucosinolate metabolic process"/>
    <property type="evidence" value="ECO:0007669"/>
    <property type="project" value="UniProtKB-ARBA"/>
</dbReference>
<keyword evidence="5" id="KW-1185">Reference proteome</keyword>
<sequence length="554" mass="59018">MDSFKFLKRRTTDLLNSIPQSLPSIQSLHLGGTHGHGHPHLGAHTMKGTWEKIGGLPSLPRSSHSVNIVAGNVYIFGGESANARKPVDNDMHVITLPSSGAQADYYTIKATPEPKETSPIPPPAPEIKIESEDADAAPSDKGKGPETPASIASSLPSVPSPRVGHATAAIGHRIFLFGGRGGPDMSALDEGGRVWVFDTRSRHWSFLDPILPPTSAKDAIPAPRSYHAAVATDKPRDFNLAPHHPKPLTRTGTIKEWALGDSDEVGTPQHPIIGAIANRAVDPDLAGFGTFIIHGGCLSAPNTRASDLWAFDIHSRTWQRLPDAPGSPRGGTALALSRSRLYRFGGYTGTSTEGGRLDFLELGVDQFNDGFSVGEVSLVARGQWQSLLQTKTEDVGYKEPDTAEAPLTEGEKEEDPWPAARSVARLEAVTVGGGREYLVLLLGEAEASQQGHDGAGKFLEDVWAFEVPAQGMSAAKVANSVMSAVGRKTGEGKWKKVEAGPYDDEDDESADGPGARGWFGSATMGDLEENGIVIFGGLDESNSRRGDGWIFRLG</sequence>
<keyword evidence="2" id="KW-0408">Iron</keyword>
<dbReference type="InterPro" id="IPR006652">
    <property type="entry name" value="Kelch_1"/>
</dbReference>
<dbReference type="SUPFAM" id="SSF117281">
    <property type="entry name" value="Kelch motif"/>
    <property type="match status" value="1"/>
</dbReference>
<name>A0AA39XSW6_9PEZI</name>
<dbReference type="AlphaFoldDB" id="A0AA39XSW6"/>
<feature type="region of interest" description="Disordered" evidence="3">
    <location>
        <begin position="132"/>
        <end position="163"/>
    </location>
</feature>
<gene>
    <name evidence="4" type="ORF">B0T16DRAFT_339249</name>
</gene>
<comment type="caution">
    <text evidence="4">The sequence shown here is derived from an EMBL/GenBank/DDBJ whole genome shotgun (WGS) entry which is preliminary data.</text>
</comment>
<dbReference type="Gene3D" id="2.120.10.80">
    <property type="entry name" value="Kelch-type beta propeller"/>
    <property type="match status" value="3"/>
</dbReference>
<reference evidence="4" key="1">
    <citation type="submission" date="2023-06" db="EMBL/GenBank/DDBJ databases">
        <title>Genome-scale phylogeny and comparative genomics of the fungal order Sordariales.</title>
        <authorList>
            <consortium name="Lawrence Berkeley National Laboratory"/>
            <person name="Hensen N."/>
            <person name="Bonometti L."/>
            <person name="Westerberg I."/>
            <person name="Brannstrom I.O."/>
            <person name="Guillou S."/>
            <person name="Cros-Aarteil S."/>
            <person name="Calhoun S."/>
            <person name="Haridas S."/>
            <person name="Kuo A."/>
            <person name="Mondo S."/>
            <person name="Pangilinan J."/>
            <person name="Riley R."/>
            <person name="Labutti K."/>
            <person name="Andreopoulos B."/>
            <person name="Lipzen A."/>
            <person name="Chen C."/>
            <person name="Yanf M."/>
            <person name="Daum C."/>
            <person name="Ng V."/>
            <person name="Clum A."/>
            <person name="Steindorff A."/>
            <person name="Ohm R."/>
            <person name="Martin F."/>
            <person name="Silar P."/>
            <person name="Natvig D."/>
            <person name="Lalanne C."/>
            <person name="Gautier V."/>
            <person name="Ament-Velasquez S.L."/>
            <person name="Kruys A."/>
            <person name="Hutchinson M.I."/>
            <person name="Powell A.J."/>
            <person name="Barry K."/>
            <person name="Miller A.N."/>
            <person name="Grigoriev I.V."/>
            <person name="Debuchy R."/>
            <person name="Gladieux P."/>
            <person name="Thoren M.H."/>
            <person name="Johannesson H."/>
        </authorList>
    </citation>
    <scope>NUCLEOTIDE SEQUENCE</scope>
    <source>
        <strain evidence="4">SMH2532-1</strain>
    </source>
</reference>
<dbReference type="Proteomes" id="UP001174936">
    <property type="component" value="Unassembled WGS sequence"/>
</dbReference>
<feature type="compositionally biased region" description="Acidic residues" evidence="3">
    <location>
        <begin position="501"/>
        <end position="510"/>
    </location>
</feature>
<organism evidence="4 5">
    <name type="scientific">Cercophora newfieldiana</name>
    <dbReference type="NCBI Taxonomy" id="92897"/>
    <lineage>
        <taxon>Eukaryota</taxon>
        <taxon>Fungi</taxon>
        <taxon>Dikarya</taxon>
        <taxon>Ascomycota</taxon>
        <taxon>Pezizomycotina</taxon>
        <taxon>Sordariomycetes</taxon>
        <taxon>Sordariomycetidae</taxon>
        <taxon>Sordariales</taxon>
        <taxon>Lasiosphaeriaceae</taxon>
        <taxon>Cercophora</taxon>
    </lineage>
</organism>
<accession>A0AA39XSW6</accession>
<evidence type="ECO:0000256" key="1">
    <source>
        <dbReference type="ARBA" id="ARBA00022737"/>
    </source>
</evidence>
<evidence type="ECO:0000256" key="2">
    <source>
        <dbReference type="ARBA" id="ARBA00023004"/>
    </source>
</evidence>
<feature type="region of interest" description="Disordered" evidence="3">
    <location>
        <begin position="496"/>
        <end position="520"/>
    </location>
</feature>
<feature type="region of interest" description="Disordered" evidence="3">
    <location>
        <begin position="398"/>
        <end position="419"/>
    </location>
</feature>
<evidence type="ECO:0000313" key="4">
    <source>
        <dbReference type="EMBL" id="KAK0638772.1"/>
    </source>
</evidence>